<reference evidence="1 2" key="1">
    <citation type="journal article" date="2012" name="Genome Biol.">
        <title>Genome and low-iron response of an oceanic diatom adapted to chronic iron limitation.</title>
        <authorList>
            <person name="Lommer M."/>
            <person name="Specht M."/>
            <person name="Roy A.S."/>
            <person name="Kraemer L."/>
            <person name="Andreson R."/>
            <person name="Gutowska M.A."/>
            <person name="Wolf J."/>
            <person name="Bergner S.V."/>
            <person name="Schilhabel M.B."/>
            <person name="Klostermeier U.C."/>
            <person name="Beiko R.G."/>
            <person name="Rosenstiel P."/>
            <person name="Hippler M."/>
            <person name="Laroche J."/>
        </authorList>
    </citation>
    <scope>NUCLEOTIDE SEQUENCE [LARGE SCALE GENOMIC DNA]</scope>
    <source>
        <strain evidence="1 2">CCMP1005</strain>
    </source>
</reference>
<dbReference type="InterPro" id="IPR036047">
    <property type="entry name" value="F-box-like_dom_sf"/>
</dbReference>
<proteinExistence type="predicted"/>
<comment type="caution">
    <text evidence="1">The sequence shown here is derived from an EMBL/GenBank/DDBJ whole genome shotgun (WGS) entry which is preliminary data.</text>
</comment>
<dbReference type="SUPFAM" id="SSF81383">
    <property type="entry name" value="F-box domain"/>
    <property type="match status" value="1"/>
</dbReference>
<organism evidence="1 2">
    <name type="scientific">Thalassiosira oceanica</name>
    <name type="common">Marine diatom</name>
    <dbReference type="NCBI Taxonomy" id="159749"/>
    <lineage>
        <taxon>Eukaryota</taxon>
        <taxon>Sar</taxon>
        <taxon>Stramenopiles</taxon>
        <taxon>Ochrophyta</taxon>
        <taxon>Bacillariophyta</taxon>
        <taxon>Coscinodiscophyceae</taxon>
        <taxon>Thalassiosirophycidae</taxon>
        <taxon>Thalassiosirales</taxon>
        <taxon>Thalassiosiraceae</taxon>
        <taxon>Thalassiosira</taxon>
    </lineage>
</organism>
<accession>K0QZV3</accession>
<evidence type="ECO:0008006" key="3">
    <source>
        <dbReference type="Google" id="ProtNLM"/>
    </source>
</evidence>
<gene>
    <name evidence="1" type="ORF">THAOC_37589</name>
</gene>
<name>K0QZV3_THAOC</name>
<dbReference type="AlphaFoldDB" id="K0QZV3"/>
<sequence>MTSDDGTSGGPPDVGIQLALQYIHYKDTVKNAELVCHRWRTLSREDAVWETYCDGYSAKSNRILKRRNALRRERGEGEEEDEWESERHQVFATQILRRQQSGRTYREIFAVSKKAYAEYVDHRCNGPDQLVPYMNGSKRSLRQRNVDDFVRVVGPSLENLRGVFSDWDAKKDSLRPGVEKTKSSLLKYAQRNDPLRCPYPSKIEKEDLLQRAGEYILVASTKVPEALNQKMFAPSSPLAASLGSVGELVSAIEKRLGDKIQLSKSFGFMCNSKRKKARRSSLADRDWPLSPVDVLSLLVRLYWVTNDDIQMEIIGSMDPCLDSDQREEAEGLFFDKHAKLWWMGLGPMRIVLMNIYKDAASNVSSMPEVPADCDLDDLPNEIIRYFVKHHLYFIFQLKKKIWNDLRPEWTGALQETYQDKQCHIKSSISREFSWLSTDKHPERVAQELLGIFLEVPGDGYFSLMHPLTRTYCQELPEKMTAALDRWNYLANSLRSNDEVLWDDNTYAECEMIIQQFSSESELFRRFSGGWARTADNDYVATDEFCAQLMVKRFLYQQLSSRTEIPAFHDMSKHVERVVNDLEDKANSHGVIIWQSVLSDEAFLASARPVLDDMRKYSQYIHTREHALVALVPLLPCLNKKDAAVLVWSLFAYFNNNPSRILRFRGRSFTNETSHFKNFQSENMPCCSDSSDTIEPETRIINSLTEALAWKNQKYSVLWDDGSGALIRLLGMSLPANIIQAMCDFVLDNLYQADSTVDAIDSHKASNALLVIPFMKRFANERPNDADMVWNCLGLAIQNVIQAVDNSQNVAEISEEDESVLSDVLYSLLDACIDTKAYELMSIVEQVYEMPIVDSLSLGRRLASEEAVLAEIQERPAVNDDTTEFLSIFDENLRNKLMT</sequence>
<protein>
    <recommendedName>
        <fullName evidence="3">F-box domain-containing protein</fullName>
    </recommendedName>
</protein>
<dbReference type="Proteomes" id="UP000266841">
    <property type="component" value="Unassembled WGS sequence"/>
</dbReference>
<dbReference type="EMBL" id="AGNL01050448">
    <property type="protein sequence ID" value="EJK43919.1"/>
    <property type="molecule type" value="Genomic_DNA"/>
</dbReference>
<keyword evidence="2" id="KW-1185">Reference proteome</keyword>
<evidence type="ECO:0000313" key="1">
    <source>
        <dbReference type="EMBL" id="EJK43919.1"/>
    </source>
</evidence>
<evidence type="ECO:0000313" key="2">
    <source>
        <dbReference type="Proteomes" id="UP000266841"/>
    </source>
</evidence>